<evidence type="ECO:0000256" key="2">
    <source>
        <dbReference type="RuleBase" id="RU003793"/>
    </source>
</evidence>
<reference evidence="5 6" key="1">
    <citation type="submission" date="2023-08" db="EMBL/GenBank/DDBJ databases">
        <title>Alcaligenaceae gen. nov., a novel taxon isolated from the sludge of Yixing Pesticide Factory.</title>
        <authorList>
            <person name="Ruan L."/>
        </authorList>
    </citation>
    <scope>NUCLEOTIDE SEQUENCE [LARGE SCALE GENOMIC DNA]</scope>
    <source>
        <strain evidence="5 6">LG-2</strain>
    </source>
</reference>
<evidence type="ECO:0000259" key="4">
    <source>
        <dbReference type="Pfam" id="PF01478"/>
    </source>
</evidence>
<sequence>MSTLLPVGPVEAVIAAMVFALVVALALGRLTRRVQQSLPQLDGHPACPTVRAVSRARPIAVHGVPVLAMAFGAASVWGFGASLTAIAAIVFIVALLVLARIDAETGFLPDVLTLPLLWAGLLVNLDGLLAPLADAVLGAVAGYLTLWVVYQAFLSLTGKEGLGYGDFKLLAAVGAWMGWAALPWVLLLSSSLALLAALFMRATGRMAPGDALSFGPWLAAAGILVLFVQFGVV</sequence>
<keyword evidence="3" id="KW-1133">Transmembrane helix</keyword>
<dbReference type="EMBL" id="JAUZQE010000021">
    <property type="protein sequence ID" value="MDR4126288.1"/>
    <property type="molecule type" value="Genomic_DNA"/>
</dbReference>
<dbReference type="InterPro" id="IPR050882">
    <property type="entry name" value="Prepilin_peptidase/N-MTase"/>
</dbReference>
<feature type="domain" description="Prepilin type IV endopeptidase peptidase" evidence="4">
    <location>
        <begin position="89"/>
        <end position="197"/>
    </location>
</feature>
<dbReference type="PRINTS" id="PR00864">
    <property type="entry name" value="PREPILNPTASE"/>
</dbReference>
<feature type="transmembrane region" description="Helical" evidence="3">
    <location>
        <begin position="66"/>
        <end position="99"/>
    </location>
</feature>
<keyword evidence="6" id="KW-1185">Reference proteome</keyword>
<dbReference type="InterPro" id="IPR014032">
    <property type="entry name" value="Peptidase_A24A_bac"/>
</dbReference>
<dbReference type="GO" id="GO:0016787">
    <property type="term" value="F:hydrolase activity"/>
    <property type="evidence" value="ECO:0007669"/>
    <property type="project" value="UniProtKB-KW"/>
</dbReference>
<dbReference type="PANTHER" id="PTHR30487:SF0">
    <property type="entry name" value="PREPILIN LEADER PEPTIDASE_N-METHYLTRANSFERASE-RELATED"/>
    <property type="match status" value="1"/>
</dbReference>
<evidence type="ECO:0000313" key="6">
    <source>
        <dbReference type="Proteomes" id="UP001232156"/>
    </source>
</evidence>
<feature type="transmembrane region" description="Helical" evidence="3">
    <location>
        <begin position="176"/>
        <end position="199"/>
    </location>
</feature>
<dbReference type="PANTHER" id="PTHR30487">
    <property type="entry name" value="TYPE 4 PREPILIN-LIKE PROTEINS LEADER PEPTIDE-PROCESSING ENZYME"/>
    <property type="match status" value="1"/>
</dbReference>
<dbReference type="InterPro" id="IPR000045">
    <property type="entry name" value="Prepilin_IV_endopep_pep"/>
</dbReference>
<dbReference type="Pfam" id="PF01478">
    <property type="entry name" value="Peptidase_A24"/>
    <property type="match status" value="1"/>
</dbReference>
<dbReference type="Gene3D" id="1.20.120.1220">
    <property type="match status" value="1"/>
</dbReference>
<accession>A0ABU1D775</accession>
<organism evidence="5 6">
    <name type="scientific">Yanghanlia caeni</name>
    <dbReference type="NCBI Taxonomy" id="3064283"/>
    <lineage>
        <taxon>Bacteria</taxon>
        <taxon>Pseudomonadati</taxon>
        <taxon>Pseudomonadota</taxon>
        <taxon>Betaproteobacteria</taxon>
        <taxon>Burkholderiales</taxon>
        <taxon>Alcaligenaceae</taxon>
        <taxon>Yanghanlia</taxon>
    </lineage>
</organism>
<keyword evidence="5" id="KW-0378">Hydrolase</keyword>
<protein>
    <submittedName>
        <fullName evidence="5">A24 family peptidase</fullName>
        <ecNumber evidence="5">3.4.23.-</ecNumber>
    </submittedName>
</protein>
<proteinExistence type="inferred from homology"/>
<evidence type="ECO:0000313" key="5">
    <source>
        <dbReference type="EMBL" id="MDR4126288.1"/>
    </source>
</evidence>
<name>A0ABU1D775_9BURK</name>
<feature type="transmembrane region" description="Helical" evidence="3">
    <location>
        <begin position="111"/>
        <end position="129"/>
    </location>
</feature>
<feature type="transmembrane region" description="Helical" evidence="3">
    <location>
        <begin position="211"/>
        <end position="232"/>
    </location>
</feature>
<evidence type="ECO:0000256" key="1">
    <source>
        <dbReference type="ARBA" id="ARBA00005801"/>
    </source>
</evidence>
<dbReference type="RefSeq" id="WP_165279736.1">
    <property type="nucleotide sequence ID" value="NZ_JAUZQE010000021.1"/>
</dbReference>
<keyword evidence="3" id="KW-0812">Transmembrane</keyword>
<feature type="transmembrane region" description="Helical" evidence="3">
    <location>
        <begin position="136"/>
        <end position="156"/>
    </location>
</feature>
<feature type="transmembrane region" description="Helical" evidence="3">
    <location>
        <begin position="12"/>
        <end position="30"/>
    </location>
</feature>
<gene>
    <name evidence="5" type="ORF">Q8947_09875</name>
</gene>
<dbReference type="Proteomes" id="UP001232156">
    <property type="component" value="Unassembled WGS sequence"/>
</dbReference>
<comment type="caution">
    <text evidence="5">The sequence shown here is derived from an EMBL/GenBank/DDBJ whole genome shotgun (WGS) entry which is preliminary data.</text>
</comment>
<keyword evidence="3" id="KW-0472">Membrane</keyword>
<dbReference type="EC" id="3.4.23.-" evidence="5"/>
<evidence type="ECO:0000256" key="3">
    <source>
        <dbReference type="SAM" id="Phobius"/>
    </source>
</evidence>
<comment type="similarity">
    <text evidence="1 2">Belongs to the peptidase A24 family.</text>
</comment>